<organism evidence="2 3">
    <name type="scientific">Klebsiella pneumoniae</name>
    <dbReference type="NCBI Taxonomy" id="573"/>
    <lineage>
        <taxon>Bacteria</taxon>
        <taxon>Pseudomonadati</taxon>
        <taxon>Pseudomonadota</taxon>
        <taxon>Gammaproteobacteria</taxon>
        <taxon>Enterobacterales</taxon>
        <taxon>Enterobacteriaceae</taxon>
        <taxon>Klebsiella/Raoultella group</taxon>
        <taxon>Klebsiella</taxon>
        <taxon>Klebsiella pneumoniae complex</taxon>
    </lineage>
</organism>
<dbReference type="GO" id="GO:0046983">
    <property type="term" value="F:protein dimerization activity"/>
    <property type="evidence" value="ECO:0007669"/>
    <property type="project" value="InterPro"/>
</dbReference>
<accession>A0A939NNK4</accession>
<dbReference type="SUPFAM" id="SSF57716">
    <property type="entry name" value="Glucocorticoid receptor-like (DNA-binding domain)"/>
    <property type="match status" value="1"/>
</dbReference>
<evidence type="ECO:0000259" key="1">
    <source>
        <dbReference type="SMART" id="SM00994"/>
    </source>
</evidence>
<reference evidence="2" key="1">
    <citation type="submission" date="2021-03" db="EMBL/GenBank/DDBJ databases">
        <title>Molecular epidemiology and mechanisms of colistin and carbapenem resistance in Enterobacteriaceae from clinical isolates, the environment and porcine samples in Pretoria, South Africa.</title>
        <authorList>
            <person name="Bogoshi D."/>
            <person name="Mbelle N.M."/>
            <person name="Naidoo V."/>
            <person name="Osei Sekyere J."/>
        </authorList>
    </citation>
    <scope>NUCLEOTIDE SEQUENCE</scope>
    <source>
        <strain evidence="2">C034</strain>
    </source>
</reference>
<comment type="caution">
    <text evidence="2">The sequence shown here is derived from an EMBL/GenBank/DDBJ whole genome shotgun (WGS) entry which is preliminary data.</text>
</comment>
<dbReference type="Proteomes" id="UP000664620">
    <property type="component" value="Unassembled WGS sequence"/>
</dbReference>
<dbReference type="InterPro" id="IPR010603">
    <property type="entry name" value="Znf_CppX_C4"/>
</dbReference>
<dbReference type="SMART" id="SM00994">
    <property type="entry name" value="zf-C4_ClpX"/>
    <property type="match status" value="1"/>
</dbReference>
<evidence type="ECO:0000313" key="2">
    <source>
        <dbReference type="EMBL" id="MBO2029046.1"/>
    </source>
</evidence>
<name>A0A939NNK4_KLEPN</name>
<dbReference type="EMBL" id="JAGETO010000007">
    <property type="protein sequence ID" value="MBO2029046.1"/>
    <property type="molecule type" value="Genomic_DNA"/>
</dbReference>
<dbReference type="GO" id="GO:0008270">
    <property type="term" value="F:zinc ion binding"/>
    <property type="evidence" value="ECO:0007669"/>
    <property type="project" value="InterPro"/>
</dbReference>
<gene>
    <name evidence="2" type="ORF">J4734_02810</name>
</gene>
<dbReference type="Gene3D" id="6.20.220.10">
    <property type="entry name" value="ClpX chaperone, C4-type zinc finger domain"/>
    <property type="match status" value="1"/>
</dbReference>
<sequence>MRGKYVRNKTEVNAQATHKCSFAERNIEVAGVLIAGPGVSICQKCVFQCVDIVFQHADKTDKPTS</sequence>
<dbReference type="AlphaFoldDB" id="A0A939NNK4"/>
<proteinExistence type="predicted"/>
<dbReference type="InterPro" id="IPR038366">
    <property type="entry name" value="Znf_CppX_C4_sf"/>
</dbReference>
<evidence type="ECO:0000313" key="3">
    <source>
        <dbReference type="Proteomes" id="UP000664620"/>
    </source>
</evidence>
<protein>
    <recommendedName>
        <fullName evidence="1">ATP-dependent Clp protease ATP-binding subunit ClpX zinc ribbon domain-containing protein</fullName>
    </recommendedName>
</protein>
<dbReference type="Pfam" id="PF06689">
    <property type="entry name" value="zf-C4_ClpX"/>
    <property type="match status" value="1"/>
</dbReference>
<feature type="domain" description="ATP-dependent Clp protease ATP-binding subunit ClpX zinc ribbon" evidence="1">
    <location>
        <begin position="17"/>
        <end position="56"/>
    </location>
</feature>